<sequence>MKAGDRLQKLVMTAVTDGVGPVTGSVAYAISRLPKTATTHSFASGDSGAPPTIFSGAGGPDAEAAIRRIIRESQLTAGSNGFLTGLGGFITMPVSIPANVAGNLVINARMVGAIAYLRGYSLEDPFVRSMLPLVVAGSSAQSAAAALGLKVGEQLSRRAIAKVSVETIRSINKKVGFYLVAKYGTQRAAFTLTKVVPGVSALVGGAIDATLTTSIGKVAKRVFPIS</sequence>
<evidence type="ECO:0000313" key="2">
    <source>
        <dbReference type="Proteomes" id="UP001150259"/>
    </source>
</evidence>
<organism evidence="1 2">
    <name type="scientific">Intrasporangium calvum</name>
    <dbReference type="NCBI Taxonomy" id="53358"/>
    <lineage>
        <taxon>Bacteria</taxon>
        <taxon>Bacillati</taxon>
        <taxon>Actinomycetota</taxon>
        <taxon>Actinomycetes</taxon>
        <taxon>Micrococcales</taxon>
        <taxon>Intrasporangiaceae</taxon>
        <taxon>Intrasporangium</taxon>
    </lineage>
</organism>
<dbReference type="Pfam" id="PF12787">
    <property type="entry name" value="EcsC"/>
    <property type="match status" value="1"/>
</dbReference>
<dbReference type="InterPro" id="IPR024787">
    <property type="entry name" value="EcsC"/>
</dbReference>
<evidence type="ECO:0000313" key="1">
    <source>
        <dbReference type="EMBL" id="MDC5696544.1"/>
    </source>
</evidence>
<dbReference type="EMBL" id="JAPFQL010000012">
    <property type="protein sequence ID" value="MDC5696544.1"/>
    <property type="molecule type" value="Genomic_DNA"/>
</dbReference>
<name>A0ABT5GEA2_9MICO</name>
<dbReference type="RefSeq" id="WP_272461118.1">
    <property type="nucleotide sequence ID" value="NZ_JAPFQL010000012.1"/>
</dbReference>
<proteinExistence type="predicted"/>
<protein>
    <submittedName>
        <fullName evidence="1">EcsC family protein</fullName>
    </submittedName>
</protein>
<dbReference type="Proteomes" id="UP001150259">
    <property type="component" value="Unassembled WGS sequence"/>
</dbReference>
<reference evidence="1 2" key="1">
    <citation type="submission" date="2022-11" db="EMBL/GenBank/DDBJ databases">
        <title>Anaerobic phenanthrene biodegradation by a DNRA strain PheN6.</title>
        <authorList>
            <person name="Zhang Z."/>
        </authorList>
    </citation>
    <scope>NUCLEOTIDE SEQUENCE [LARGE SCALE GENOMIC DNA]</scope>
    <source>
        <strain evidence="1 2">PheN6</strain>
    </source>
</reference>
<gene>
    <name evidence="1" type="ORF">OO014_04680</name>
</gene>
<accession>A0ABT5GEA2</accession>
<comment type="caution">
    <text evidence="1">The sequence shown here is derived from an EMBL/GenBank/DDBJ whole genome shotgun (WGS) entry which is preliminary data.</text>
</comment>
<keyword evidence="2" id="KW-1185">Reference proteome</keyword>